<keyword evidence="1" id="KW-0732">Signal</keyword>
<dbReference type="EMBL" id="JADBJN010000002">
    <property type="protein sequence ID" value="KAG5678493.1"/>
    <property type="molecule type" value="Genomic_DNA"/>
</dbReference>
<gene>
    <name evidence="2" type="ORF">PVAND_008161</name>
</gene>
<feature type="chain" id="PRO_5039892108" evidence="1">
    <location>
        <begin position="22"/>
        <end position="97"/>
    </location>
</feature>
<comment type="caution">
    <text evidence="2">The sequence shown here is derived from an EMBL/GenBank/DDBJ whole genome shotgun (WGS) entry which is preliminary data.</text>
</comment>
<proteinExistence type="predicted"/>
<feature type="signal peptide" evidence="1">
    <location>
        <begin position="1"/>
        <end position="21"/>
    </location>
</feature>
<reference evidence="2" key="1">
    <citation type="submission" date="2021-03" db="EMBL/GenBank/DDBJ databases">
        <title>Chromosome level genome of the anhydrobiotic midge Polypedilum vanderplanki.</title>
        <authorList>
            <person name="Yoshida Y."/>
            <person name="Kikawada T."/>
            <person name="Gusev O."/>
        </authorList>
    </citation>
    <scope>NUCLEOTIDE SEQUENCE</scope>
    <source>
        <strain evidence="2">NIAS01</strain>
        <tissue evidence="2">Whole body or cell culture</tissue>
    </source>
</reference>
<dbReference type="Proteomes" id="UP001107558">
    <property type="component" value="Chromosome 2"/>
</dbReference>
<evidence type="ECO:0000313" key="2">
    <source>
        <dbReference type="EMBL" id="KAG5678493.1"/>
    </source>
</evidence>
<organism evidence="2 3">
    <name type="scientific">Polypedilum vanderplanki</name>
    <name type="common">Sleeping chironomid midge</name>
    <dbReference type="NCBI Taxonomy" id="319348"/>
    <lineage>
        <taxon>Eukaryota</taxon>
        <taxon>Metazoa</taxon>
        <taxon>Ecdysozoa</taxon>
        <taxon>Arthropoda</taxon>
        <taxon>Hexapoda</taxon>
        <taxon>Insecta</taxon>
        <taxon>Pterygota</taxon>
        <taxon>Neoptera</taxon>
        <taxon>Endopterygota</taxon>
        <taxon>Diptera</taxon>
        <taxon>Nematocera</taxon>
        <taxon>Chironomoidea</taxon>
        <taxon>Chironomidae</taxon>
        <taxon>Chironominae</taxon>
        <taxon>Polypedilum</taxon>
        <taxon>Polypedilum</taxon>
    </lineage>
</organism>
<name>A0A9J6C997_POLVA</name>
<dbReference type="AlphaFoldDB" id="A0A9J6C997"/>
<accession>A0A9J6C997</accession>
<evidence type="ECO:0000256" key="1">
    <source>
        <dbReference type="SAM" id="SignalP"/>
    </source>
</evidence>
<protein>
    <submittedName>
        <fullName evidence="2">Uncharacterized protein</fullName>
    </submittedName>
</protein>
<evidence type="ECO:0000313" key="3">
    <source>
        <dbReference type="Proteomes" id="UP001107558"/>
    </source>
</evidence>
<keyword evidence="3" id="KW-1185">Reference proteome</keyword>
<sequence>MSKVLVFFAVITIFHIFVIESKEYFYSPDETILHNLKDRNPISYLQPFKIGKLEKEYLQSMDKTEKTTGPVATYVRTDKKANVKWGVRHFVGKKYSK</sequence>
<dbReference type="OrthoDB" id="7736789at2759"/>